<gene>
    <name evidence="12" type="primary">OLFR67</name>
</gene>
<dbReference type="AlphaFoldDB" id="C1FY18"/>
<dbReference type="HOGENOM" id="CLU_012526_0_0_1"/>
<evidence type="ECO:0000259" key="11">
    <source>
        <dbReference type="PROSITE" id="PS50262"/>
    </source>
</evidence>
<dbReference type="Gene3D" id="1.20.1070.10">
    <property type="entry name" value="Rhodopsin 7-helix transmembrane proteins"/>
    <property type="match status" value="1"/>
</dbReference>
<feature type="transmembrane region" description="Helical" evidence="10">
    <location>
        <begin position="29"/>
        <end position="52"/>
    </location>
</feature>
<dbReference type="RefSeq" id="XP_004477675.1">
    <property type="nucleotide sequence ID" value="XM_004477618.1"/>
</dbReference>
<evidence type="ECO:0000256" key="7">
    <source>
        <dbReference type="ARBA" id="ARBA00023136"/>
    </source>
</evidence>
<keyword evidence="4 9" id="KW-0812">Transmembrane</keyword>
<evidence type="ECO:0000256" key="8">
    <source>
        <dbReference type="ARBA" id="ARBA00023224"/>
    </source>
</evidence>
<dbReference type="PANTHER" id="PTHR26450:SF63">
    <property type="entry name" value="OLFACTORY RECEPTOR 52Z1P"/>
    <property type="match status" value="1"/>
</dbReference>
<feature type="transmembrane region" description="Helical" evidence="10">
    <location>
        <begin position="200"/>
        <end position="221"/>
    </location>
</feature>
<dbReference type="InterPro" id="IPR050402">
    <property type="entry name" value="OR51/52/56-like"/>
</dbReference>
<dbReference type="CTD" id="101436026"/>
<feature type="domain" description="G-protein coupled receptors family 1 profile" evidence="11">
    <location>
        <begin position="45"/>
        <end position="297"/>
    </location>
</feature>
<keyword evidence="9" id="KW-0297">G-protein coupled receptor</keyword>
<dbReference type="SUPFAM" id="SSF81321">
    <property type="entry name" value="Family A G protein-coupled receptor-like"/>
    <property type="match status" value="1"/>
</dbReference>
<dbReference type="EMBL" id="DP001094">
    <property type="protein sequence ID" value="ACO88973.1"/>
    <property type="molecule type" value="Genomic_DNA"/>
</dbReference>
<dbReference type="GO" id="GO:0005886">
    <property type="term" value="C:plasma membrane"/>
    <property type="evidence" value="ECO:0007669"/>
    <property type="project" value="UniProtKB-SubCell"/>
</dbReference>
<organism evidence="12">
    <name type="scientific">Dasypus novemcinctus</name>
    <name type="common">Nine-banded armadillo</name>
    <dbReference type="NCBI Taxonomy" id="9361"/>
    <lineage>
        <taxon>Eukaryota</taxon>
        <taxon>Metazoa</taxon>
        <taxon>Chordata</taxon>
        <taxon>Craniata</taxon>
        <taxon>Vertebrata</taxon>
        <taxon>Euteleostomi</taxon>
        <taxon>Mammalia</taxon>
        <taxon>Eutheria</taxon>
        <taxon>Xenarthra</taxon>
        <taxon>Cingulata</taxon>
        <taxon>Dasypodidae</taxon>
        <taxon>Dasypus</taxon>
    </lineage>
</organism>
<evidence type="ECO:0000256" key="6">
    <source>
        <dbReference type="ARBA" id="ARBA00022989"/>
    </source>
</evidence>
<evidence type="ECO:0000256" key="9">
    <source>
        <dbReference type="RuleBase" id="RU000688"/>
    </source>
</evidence>
<keyword evidence="9 12" id="KW-0675">Receptor</keyword>
<dbReference type="GO" id="GO:0004930">
    <property type="term" value="F:G protein-coupled receptor activity"/>
    <property type="evidence" value="ECO:0007669"/>
    <property type="project" value="UniProtKB-KW"/>
</dbReference>
<sequence length="319" mass="36284">MASSFNNHSDPQDMWYVLTGIPGMEDSHIWISIPICSIYFVAVLGNIFLIFLIVTEKHLHEPMYLFLCMLALADVLLSTATAPKMLAIFWFHSTAISFGSCVSQMFFIHFIFVTESAILLAMAFDRYVAICYPLRYTTILTTSVIEKIGMGAVIRSFCICFPFTFLVYRLKYCGRNIIPHSYCEHMGIARMACDDININIIYGLTVALFSTGLDIVFIITSYTKILHEVFHLPSWAARFKALNTCCSHICVILMFYTPAFFSFFAHRFGGKTIPCQIHILVANFYVVVPPMLNPIIYGVKTKQIQDQIILLFSYISICC</sequence>
<evidence type="ECO:0000256" key="3">
    <source>
        <dbReference type="ARBA" id="ARBA00022606"/>
    </source>
</evidence>
<evidence type="ECO:0000256" key="10">
    <source>
        <dbReference type="RuleBase" id="RU363047"/>
    </source>
</evidence>
<keyword evidence="3 10" id="KW-0716">Sensory transduction</keyword>
<name>C1FY18_DASNO</name>
<reference evidence="12" key="1">
    <citation type="submission" date="2009-04" db="EMBL/GenBank/DDBJ databases">
        <title>NISC Comparative Sequencing Initiative.</title>
        <authorList>
            <person name="Antonellis A."/>
            <person name="Benjamin B."/>
            <person name="Blakesley R.W."/>
            <person name="Bouffard G.G."/>
            <person name="Brinkley C."/>
            <person name="Brooks S."/>
            <person name="Chu G."/>
            <person name="Chub I."/>
            <person name="Coleman H."/>
            <person name="Fuksenko T."/>
            <person name="Gestole M."/>
            <person name="Gregory M."/>
            <person name="Guan X."/>
            <person name="Gupta J."/>
            <person name="Gurson N."/>
            <person name="Han E."/>
            <person name="Han J."/>
            <person name="Hansen N."/>
            <person name="Hargrove A."/>
            <person name="Hines-Harris K."/>
            <person name="Ho S.-L."/>
            <person name="Hu P."/>
            <person name="Hunter G."/>
            <person name="Hurle B."/>
            <person name="Idol J.R."/>
            <person name="Johnson T."/>
            <person name="Knight E."/>
            <person name="Kwong P."/>
            <person name="Lee-Lin S.-Q."/>
            <person name="Legaspi R."/>
            <person name="Madden M."/>
            <person name="Maduro Q.L."/>
            <person name="Maduro V.B."/>
            <person name="Margulies E.H."/>
            <person name="Masiello C."/>
            <person name="Maskeri B."/>
            <person name="McDowell J."/>
            <person name="Merkulov G."/>
            <person name="Montemayor C."/>
            <person name="Mullikin J.C."/>
            <person name="Park M."/>
            <person name="Prasad A."/>
            <person name="Ramsahoye C."/>
            <person name="Reddix-Dugue N."/>
            <person name="Riebow N."/>
            <person name="Schandler K."/>
            <person name="Schueler M.G."/>
            <person name="Sison C."/>
            <person name="Smith L."/>
            <person name="Stantripop S."/>
            <person name="Thomas J.W."/>
            <person name="Thomas P.J."/>
            <person name="Tsipouri V."/>
            <person name="Young A."/>
            <person name="Green E.D."/>
        </authorList>
    </citation>
    <scope>NUCLEOTIDE SEQUENCE</scope>
</reference>
<dbReference type="FunFam" id="1.20.1070.10:FF:000006">
    <property type="entry name" value="Olfactory receptor"/>
    <property type="match status" value="1"/>
</dbReference>
<feature type="transmembrane region" description="Helical" evidence="10">
    <location>
        <begin position="148"/>
        <end position="168"/>
    </location>
</feature>
<dbReference type="PRINTS" id="PR00237">
    <property type="entry name" value="GPCRRHODOPSN"/>
</dbReference>
<keyword evidence="5 10" id="KW-0552">Olfaction</keyword>
<feature type="transmembrane region" description="Helical" evidence="10">
    <location>
        <begin position="241"/>
        <end position="265"/>
    </location>
</feature>
<dbReference type="OrthoDB" id="5969463at2759"/>
<comment type="function">
    <text evidence="1">Odorant receptor.</text>
</comment>
<comment type="subcellular location">
    <subcellularLocation>
        <location evidence="10">Cell membrane</location>
        <topology evidence="10">Multi-pass membrane protein</topology>
    </subcellularLocation>
    <subcellularLocation>
        <location evidence="2">Membrane</location>
        <topology evidence="2">Multi-pass membrane protein</topology>
    </subcellularLocation>
</comment>
<feature type="transmembrane region" description="Helical" evidence="10">
    <location>
        <begin position="277"/>
        <end position="297"/>
    </location>
</feature>
<proteinExistence type="inferred from homology"/>
<protein>
    <recommendedName>
        <fullName evidence="10">Olfactory receptor</fullName>
    </recommendedName>
</protein>
<keyword evidence="6 10" id="KW-1133">Transmembrane helix</keyword>
<dbReference type="CDD" id="cd15221">
    <property type="entry name" value="7tmA_OR52B-like"/>
    <property type="match status" value="1"/>
</dbReference>
<dbReference type="InterPro" id="IPR000725">
    <property type="entry name" value="Olfact_rcpt"/>
</dbReference>
<dbReference type="PROSITE" id="PS00237">
    <property type="entry name" value="G_PROTEIN_RECEP_F1_1"/>
    <property type="match status" value="1"/>
</dbReference>
<dbReference type="PROSITE" id="PS50262">
    <property type="entry name" value="G_PROTEIN_RECEP_F1_2"/>
    <property type="match status" value="1"/>
</dbReference>
<keyword evidence="10" id="KW-1003">Cell membrane</keyword>
<feature type="transmembrane region" description="Helical" evidence="10">
    <location>
        <begin position="64"/>
        <end position="82"/>
    </location>
</feature>
<evidence type="ECO:0000256" key="5">
    <source>
        <dbReference type="ARBA" id="ARBA00022725"/>
    </source>
</evidence>
<dbReference type="Pfam" id="PF13853">
    <property type="entry name" value="7tm_4"/>
    <property type="match status" value="1"/>
</dbReference>
<comment type="similarity">
    <text evidence="9">Belongs to the G-protein coupled receptor 1 family.</text>
</comment>
<dbReference type="InterPro" id="IPR000276">
    <property type="entry name" value="GPCR_Rhodpsn"/>
</dbReference>
<evidence type="ECO:0000256" key="1">
    <source>
        <dbReference type="ARBA" id="ARBA00002936"/>
    </source>
</evidence>
<dbReference type="InterPro" id="IPR017452">
    <property type="entry name" value="GPCR_Rhodpsn_7TM"/>
</dbReference>
<evidence type="ECO:0000256" key="2">
    <source>
        <dbReference type="ARBA" id="ARBA00004141"/>
    </source>
</evidence>
<dbReference type="GeneID" id="101436026"/>
<dbReference type="KEGG" id="dnm:101436026"/>
<accession>C1FY18</accession>
<evidence type="ECO:0000256" key="4">
    <source>
        <dbReference type="ARBA" id="ARBA00022692"/>
    </source>
</evidence>
<dbReference type="PANTHER" id="PTHR26450">
    <property type="entry name" value="OLFACTORY RECEPTOR 56B1-RELATED"/>
    <property type="match status" value="1"/>
</dbReference>
<keyword evidence="8 9" id="KW-0807">Transducer</keyword>
<evidence type="ECO:0000313" key="12">
    <source>
        <dbReference type="EMBL" id="ACO88973.1"/>
    </source>
</evidence>
<keyword evidence="7 10" id="KW-0472">Membrane</keyword>
<dbReference type="PRINTS" id="PR00245">
    <property type="entry name" value="OLFACTORYR"/>
</dbReference>
<dbReference type="GO" id="GO:0004984">
    <property type="term" value="F:olfactory receptor activity"/>
    <property type="evidence" value="ECO:0007669"/>
    <property type="project" value="InterPro"/>
</dbReference>